<dbReference type="InParanoid" id="A0A0C3F5T3"/>
<feature type="chain" id="PRO_5002174393" description="Secreted protein" evidence="1">
    <location>
        <begin position="28"/>
        <end position="63"/>
    </location>
</feature>
<organism evidence="2 3">
    <name type="scientific">Piloderma croceum (strain F 1598)</name>
    <dbReference type="NCBI Taxonomy" id="765440"/>
    <lineage>
        <taxon>Eukaryota</taxon>
        <taxon>Fungi</taxon>
        <taxon>Dikarya</taxon>
        <taxon>Basidiomycota</taxon>
        <taxon>Agaricomycotina</taxon>
        <taxon>Agaricomycetes</taxon>
        <taxon>Agaricomycetidae</taxon>
        <taxon>Atheliales</taxon>
        <taxon>Atheliaceae</taxon>
        <taxon>Piloderma</taxon>
    </lineage>
</organism>
<evidence type="ECO:0000313" key="3">
    <source>
        <dbReference type="Proteomes" id="UP000054166"/>
    </source>
</evidence>
<evidence type="ECO:0000313" key="2">
    <source>
        <dbReference type="EMBL" id="KIM80060.1"/>
    </source>
</evidence>
<proteinExistence type="predicted"/>
<evidence type="ECO:0008006" key="4">
    <source>
        <dbReference type="Google" id="ProtNLM"/>
    </source>
</evidence>
<dbReference type="Proteomes" id="UP000054166">
    <property type="component" value="Unassembled WGS sequence"/>
</dbReference>
<keyword evidence="1" id="KW-0732">Signal</keyword>
<name>A0A0C3F5T3_PILCF</name>
<dbReference type="HOGENOM" id="CLU_2886637_0_0_1"/>
<evidence type="ECO:0000256" key="1">
    <source>
        <dbReference type="SAM" id="SignalP"/>
    </source>
</evidence>
<sequence>MLSPSVIIMSLLMMATLTVAPCSYVSALNASPLTCSHADRILRVWSFTARKCSECFAIDLLSC</sequence>
<protein>
    <recommendedName>
        <fullName evidence="4">Secreted protein</fullName>
    </recommendedName>
</protein>
<reference evidence="2 3" key="1">
    <citation type="submission" date="2014-04" db="EMBL/GenBank/DDBJ databases">
        <authorList>
            <consortium name="DOE Joint Genome Institute"/>
            <person name="Kuo A."/>
            <person name="Tarkka M."/>
            <person name="Buscot F."/>
            <person name="Kohler A."/>
            <person name="Nagy L.G."/>
            <person name="Floudas D."/>
            <person name="Copeland A."/>
            <person name="Barry K.W."/>
            <person name="Cichocki N."/>
            <person name="Veneault-Fourrey C."/>
            <person name="LaButti K."/>
            <person name="Lindquist E.A."/>
            <person name="Lipzen A."/>
            <person name="Lundell T."/>
            <person name="Morin E."/>
            <person name="Murat C."/>
            <person name="Sun H."/>
            <person name="Tunlid A."/>
            <person name="Henrissat B."/>
            <person name="Grigoriev I.V."/>
            <person name="Hibbett D.S."/>
            <person name="Martin F."/>
            <person name="Nordberg H.P."/>
            <person name="Cantor M.N."/>
            <person name="Hua S.X."/>
        </authorList>
    </citation>
    <scope>NUCLEOTIDE SEQUENCE [LARGE SCALE GENOMIC DNA]</scope>
    <source>
        <strain evidence="2 3">F 1598</strain>
    </source>
</reference>
<feature type="signal peptide" evidence="1">
    <location>
        <begin position="1"/>
        <end position="27"/>
    </location>
</feature>
<reference evidence="3" key="2">
    <citation type="submission" date="2015-01" db="EMBL/GenBank/DDBJ databases">
        <title>Evolutionary Origins and Diversification of the Mycorrhizal Mutualists.</title>
        <authorList>
            <consortium name="DOE Joint Genome Institute"/>
            <consortium name="Mycorrhizal Genomics Consortium"/>
            <person name="Kohler A."/>
            <person name="Kuo A."/>
            <person name="Nagy L.G."/>
            <person name="Floudas D."/>
            <person name="Copeland A."/>
            <person name="Barry K.W."/>
            <person name="Cichocki N."/>
            <person name="Veneault-Fourrey C."/>
            <person name="LaButti K."/>
            <person name="Lindquist E.A."/>
            <person name="Lipzen A."/>
            <person name="Lundell T."/>
            <person name="Morin E."/>
            <person name="Murat C."/>
            <person name="Riley R."/>
            <person name="Ohm R."/>
            <person name="Sun H."/>
            <person name="Tunlid A."/>
            <person name="Henrissat B."/>
            <person name="Grigoriev I.V."/>
            <person name="Hibbett D.S."/>
            <person name="Martin F."/>
        </authorList>
    </citation>
    <scope>NUCLEOTIDE SEQUENCE [LARGE SCALE GENOMIC DNA]</scope>
    <source>
        <strain evidence="3">F 1598</strain>
    </source>
</reference>
<accession>A0A0C3F5T3</accession>
<dbReference type="AlphaFoldDB" id="A0A0C3F5T3"/>
<keyword evidence="3" id="KW-1185">Reference proteome</keyword>
<gene>
    <name evidence="2" type="ORF">PILCRDRAFT_543175</name>
</gene>
<dbReference type="EMBL" id="KN833006">
    <property type="protein sequence ID" value="KIM80060.1"/>
    <property type="molecule type" value="Genomic_DNA"/>
</dbReference>